<proteinExistence type="predicted"/>
<comment type="caution">
    <text evidence="1">The sequence shown here is derived from an EMBL/GenBank/DDBJ whole genome shotgun (WGS) entry which is preliminary data.</text>
</comment>
<dbReference type="AlphaFoldDB" id="A0A9W6ZIU7"/>
<dbReference type="EMBL" id="BRXY01000020">
    <property type="protein sequence ID" value="GMH53526.1"/>
    <property type="molecule type" value="Genomic_DNA"/>
</dbReference>
<dbReference type="OrthoDB" id="193714at2759"/>
<evidence type="ECO:0000313" key="2">
    <source>
        <dbReference type="Proteomes" id="UP001165085"/>
    </source>
</evidence>
<gene>
    <name evidence="1" type="ORF">TrST_g6835</name>
</gene>
<name>A0A9W6ZIU7_9STRA</name>
<reference evidence="2" key="1">
    <citation type="journal article" date="2023" name="Commun. Biol.">
        <title>Genome analysis of Parmales, the sister group of diatoms, reveals the evolutionary specialization of diatoms from phago-mixotrophs to photoautotrophs.</title>
        <authorList>
            <person name="Ban H."/>
            <person name="Sato S."/>
            <person name="Yoshikawa S."/>
            <person name="Yamada K."/>
            <person name="Nakamura Y."/>
            <person name="Ichinomiya M."/>
            <person name="Sato N."/>
            <person name="Blanc-Mathieu R."/>
            <person name="Endo H."/>
            <person name="Kuwata A."/>
            <person name="Ogata H."/>
        </authorList>
    </citation>
    <scope>NUCLEOTIDE SEQUENCE [LARGE SCALE GENOMIC DNA]</scope>
    <source>
        <strain evidence="2">NIES 3701</strain>
    </source>
</reference>
<organism evidence="1 2">
    <name type="scientific">Triparma strigata</name>
    <dbReference type="NCBI Taxonomy" id="1606541"/>
    <lineage>
        <taxon>Eukaryota</taxon>
        <taxon>Sar</taxon>
        <taxon>Stramenopiles</taxon>
        <taxon>Ochrophyta</taxon>
        <taxon>Bolidophyceae</taxon>
        <taxon>Parmales</taxon>
        <taxon>Triparmaceae</taxon>
        <taxon>Triparma</taxon>
    </lineage>
</organism>
<keyword evidence="2" id="KW-1185">Reference proteome</keyword>
<dbReference type="Proteomes" id="UP001165085">
    <property type="component" value="Unassembled WGS sequence"/>
</dbReference>
<accession>A0A9W6ZIU7</accession>
<protein>
    <submittedName>
        <fullName evidence="1">Uncharacterized protein</fullName>
    </submittedName>
</protein>
<evidence type="ECO:0000313" key="1">
    <source>
        <dbReference type="EMBL" id="GMH53526.1"/>
    </source>
</evidence>
<sequence length="250" mass="26666">MSTTSAGILIRRFGQTLDQGLLQLCVTTKSPLTPAALFDAFNYDLQQKIDFVVVPFNSDEVDVDLFSPPSADEYVKIVDSYYSDAARVKGMGENDLGVTFAGTAGDPLHSAESRERVRSIIDGVKGGSARHGVPFLARSSGLTLEPDDVRNGLLQDLGLKRTEFFLFGGSPPSYKKGVEDILPEGENPNAAFGRLCEVIVAASESGLNTEVGIRRGDRAAGQLATSLGATAVTEYPLMNDSEGSRPQANC</sequence>